<evidence type="ECO:0000256" key="1">
    <source>
        <dbReference type="SAM" id="MobiDB-lite"/>
    </source>
</evidence>
<dbReference type="eggNOG" id="ENOG50338XG">
    <property type="taxonomic scope" value="Bacteria"/>
</dbReference>
<dbReference type="KEGG" id="cyj:Cyan7822_3730"/>
<sequence>MKKTIFTLCLAFGTTLGIVASYSSSASAQLIPNSKNPEVKYQSNEENSSVDNSLGGLNPLDLIHNANLRRSRDASQFQEDSDSNLNQAAQDFKRKQQQMMQNPSSGSQVPTRN</sequence>
<accession>E0UI14</accession>
<proteinExistence type="predicted"/>
<feature type="chain" id="PRO_5003141313" description="Low temperature-induced protein" evidence="2">
    <location>
        <begin position="29"/>
        <end position="113"/>
    </location>
</feature>
<name>E0UI14_GLOV7</name>
<dbReference type="RefSeq" id="WP_013323735.1">
    <property type="nucleotide sequence ID" value="NC_014501.1"/>
</dbReference>
<organism evidence="3 4">
    <name type="scientific">Gloeothece verrucosa (strain PCC 7822)</name>
    <name type="common">Cyanothece sp. (strain PCC 7822)</name>
    <dbReference type="NCBI Taxonomy" id="497965"/>
    <lineage>
        <taxon>Bacteria</taxon>
        <taxon>Bacillati</taxon>
        <taxon>Cyanobacteriota</taxon>
        <taxon>Cyanophyceae</taxon>
        <taxon>Oscillatoriophycideae</taxon>
        <taxon>Chroococcales</taxon>
        <taxon>Aphanothecaceae</taxon>
        <taxon>Gloeothece</taxon>
        <taxon>Gloeothece verrucosa</taxon>
    </lineage>
</organism>
<feature type="region of interest" description="Disordered" evidence="1">
    <location>
        <begin position="27"/>
        <end position="59"/>
    </location>
</feature>
<feature type="region of interest" description="Disordered" evidence="1">
    <location>
        <begin position="71"/>
        <end position="113"/>
    </location>
</feature>
<gene>
    <name evidence="3" type="ordered locus">Cyan7822_3730</name>
</gene>
<reference evidence="4" key="1">
    <citation type="journal article" date="2011" name="MBio">
        <title>Novel metabolic attributes of the genus Cyanothece, comprising a group of unicellular nitrogen-fixing Cyanobacteria.</title>
        <authorList>
            <person name="Bandyopadhyay A."/>
            <person name="Elvitigala T."/>
            <person name="Welsh E."/>
            <person name="Stockel J."/>
            <person name="Liberton M."/>
            <person name="Min H."/>
            <person name="Sherman L.A."/>
            <person name="Pakrasi H.B."/>
        </authorList>
    </citation>
    <scope>NUCLEOTIDE SEQUENCE [LARGE SCALE GENOMIC DNA]</scope>
    <source>
        <strain evidence="4">PCC 7822</strain>
    </source>
</reference>
<dbReference type="Proteomes" id="UP000008206">
    <property type="component" value="Chromosome"/>
</dbReference>
<feature type="compositionally biased region" description="Polar residues" evidence="1">
    <location>
        <begin position="97"/>
        <end position="113"/>
    </location>
</feature>
<dbReference type="STRING" id="497965.Cyan7822_3730"/>
<keyword evidence="2" id="KW-0732">Signal</keyword>
<feature type="compositionally biased region" description="Polar residues" evidence="1">
    <location>
        <begin position="74"/>
        <end position="89"/>
    </location>
</feature>
<protein>
    <recommendedName>
        <fullName evidence="5">Low temperature-induced protein</fullName>
    </recommendedName>
</protein>
<dbReference type="OrthoDB" id="583493at2"/>
<evidence type="ECO:0000313" key="3">
    <source>
        <dbReference type="EMBL" id="ADN15666.1"/>
    </source>
</evidence>
<feature type="compositionally biased region" description="Polar residues" evidence="1">
    <location>
        <begin position="27"/>
        <end position="52"/>
    </location>
</feature>
<evidence type="ECO:0000313" key="4">
    <source>
        <dbReference type="Proteomes" id="UP000008206"/>
    </source>
</evidence>
<dbReference type="HOGENOM" id="CLU_166136_0_0_3"/>
<dbReference type="AlphaFoldDB" id="E0UI14"/>
<evidence type="ECO:0008006" key="5">
    <source>
        <dbReference type="Google" id="ProtNLM"/>
    </source>
</evidence>
<feature type="signal peptide" evidence="2">
    <location>
        <begin position="1"/>
        <end position="28"/>
    </location>
</feature>
<evidence type="ECO:0000256" key="2">
    <source>
        <dbReference type="SAM" id="SignalP"/>
    </source>
</evidence>
<keyword evidence="4" id="KW-1185">Reference proteome</keyword>
<dbReference type="EMBL" id="CP002198">
    <property type="protein sequence ID" value="ADN15666.1"/>
    <property type="molecule type" value="Genomic_DNA"/>
</dbReference>